<sequence length="156" mass="17497">MARWGPVWLIMSALECFDGKSSRLVFLTVVLFIMGFSVCVLKSDCLYLPAQADVTKKILEDIQIKKQLLQKGVNSNWPGFGNLYTPSSLFQLTQYTPNTGQPNESNLNIAKGVWSQAINQSFGFFVPQDSLFGNNILPVLPRYDNPAIHYTSTPKF</sequence>
<dbReference type="Proteomes" id="UP000030765">
    <property type="component" value="Unassembled WGS sequence"/>
</dbReference>
<dbReference type="InterPro" id="IPR031821">
    <property type="entry name" value="SOSSC"/>
</dbReference>
<keyword evidence="1" id="KW-0472">Membrane</keyword>
<dbReference type="AlphaFoldDB" id="A0A084WPV1"/>
<proteinExistence type="predicted"/>
<dbReference type="STRING" id="74873.A0A084WPV1"/>
<evidence type="ECO:0000256" key="1">
    <source>
        <dbReference type="SAM" id="Phobius"/>
    </source>
</evidence>
<dbReference type="Pfam" id="PF15925">
    <property type="entry name" value="SOSSC"/>
    <property type="match status" value="1"/>
</dbReference>
<reference evidence="2 4" key="1">
    <citation type="journal article" date="2014" name="BMC Genomics">
        <title>Genome sequence of Anopheles sinensis provides insight into genetics basis of mosquito competence for malaria parasites.</title>
        <authorList>
            <person name="Zhou D."/>
            <person name="Zhang D."/>
            <person name="Ding G."/>
            <person name="Shi L."/>
            <person name="Hou Q."/>
            <person name="Ye Y."/>
            <person name="Xu Y."/>
            <person name="Zhou H."/>
            <person name="Xiong C."/>
            <person name="Li S."/>
            <person name="Yu J."/>
            <person name="Hong S."/>
            <person name="Yu X."/>
            <person name="Zou P."/>
            <person name="Chen C."/>
            <person name="Chang X."/>
            <person name="Wang W."/>
            <person name="Lv Y."/>
            <person name="Sun Y."/>
            <person name="Ma L."/>
            <person name="Shen B."/>
            <person name="Zhu C."/>
        </authorList>
    </citation>
    <scope>NUCLEOTIDE SEQUENCE [LARGE SCALE GENOMIC DNA]</scope>
</reference>
<dbReference type="GO" id="GO:0070876">
    <property type="term" value="C:SOSS complex"/>
    <property type="evidence" value="ECO:0007669"/>
    <property type="project" value="InterPro"/>
</dbReference>
<accession>A0A084WPV1</accession>
<evidence type="ECO:0000313" key="2">
    <source>
        <dbReference type="EMBL" id="KFB52245.1"/>
    </source>
</evidence>
<evidence type="ECO:0000313" key="3">
    <source>
        <dbReference type="EnsemblMetazoa" id="ASIC020359-PA"/>
    </source>
</evidence>
<keyword evidence="1" id="KW-0812">Transmembrane</keyword>
<dbReference type="EMBL" id="KE525369">
    <property type="protein sequence ID" value="KFB52245.1"/>
    <property type="molecule type" value="Genomic_DNA"/>
</dbReference>
<dbReference type="OrthoDB" id="419617at2759"/>
<dbReference type="EMBL" id="ATLV01025133">
    <property type="status" value="NOT_ANNOTATED_CDS"/>
    <property type="molecule type" value="Genomic_DNA"/>
</dbReference>
<organism evidence="2">
    <name type="scientific">Anopheles sinensis</name>
    <name type="common">Mosquito</name>
    <dbReference type="NCBI Taxonomy" id="74873"/>
    <lineage>
        <taxon>Eukaryota</taxon>
        <taxon>Metazoa</taxon>
        <taxon>Ecdysozoa</taxon>
        <taxon>Arthropoda</taxon>
        <taxon>Hexapoda</taxon>
        <taxon>Insecta</taxon>
        <taxon>Pterygota</taxon>
        <taxon>Neoptera</taxon>
        <taxon>Endopterygota</taxon>
        <taxon>Diptera</taxon>
        <taxon>Nematocera</taxon>
        <taxon>Culicoidea</taxon>
        <taxon>Culicidae</taxon>
        <taxon>Anophelinae</taxon>
        <taxon>Anopheles</taxon>
    </lineage>
</organism>
<dbReference type="VEuPathDB" id="VectorBase:ASIC020359"/>
<keyword evidence="4" id="KW-1185">Reference proteome</keyword>
<dbReference type="OMA" id="AIHYTST"/>
<protein>
    <submittedName>
        <fullName evidence="2">AGAP013407-PA-like protein</fullName>
    </submittedName>
</protein>
<reference evidence="3" key="2">
    <citation type="submission" date="2020-05" db="UniProtKB">
        <authorList>
            <consortium name="EnsemblMetazoa"/>
        </authorList>
    </citation>
    <scope>IDENTIFICATION</scope>
</reference>
<gene>
    <name evidence="2" type="ORF">ZHAS_00020359</name>
</gene>
<name>A0A084WPV1_ANOSI</name>
<dbReference type="GO" id="GO:0006281">
    <property type="term" value="P:DNA repair"/>
    <property type="evidence" value="ECO:0007669"/>
    <property type="project" value="InterPro"/>
</dbReference>
<feature type="transmembrane region" description="Helical" evidence="1">
    <location>
        <begin position="24"/>
        <end position="41"/>
    </location>
</feature>
<dbReference type="EnsemblMetazoa" id="ASIC020359-RA">
    <property type="protein sequence ID" value="ASIC020359-PA"/>
    <property type="gene ID" value="ASIC020359"/>
</dbReference>
<evidence type="ECO:0000313" key="4">
    <source>
        <dbReference type="Proteomes" id="UP000030765"/>
    </source>
</evidence>
<keyword evidence="1" id="KW-1133">Transmembrane helix</keyword>